<keyword evidence="1" id="KW-1133">Transmembrane helix</keyword>
<feature type="transmembrane region" description="Helical" evidence="1">
    <location>
        <begin position="17"/>
        <end position="35"/>
    </location>
</feature>
<keyword evidence="1" id="KW-0812">Transmembrane</keyword>
<name>A0ABS8HRF0_9FIRM</name>
<dbReference type="EMBL" id="JAJHJB010000007">
    <property type="protein sequence ID" value="MCC5465251.1"/>
    <property type="molecule type" value="Genomic_DNA"/>
</dbReference>
<evidence type="ECO:0000313" key="2">
    <source>
        <dbReference type="EMBL" id="MCC5465134.1"/>
    </source>
</evidence>
<dbReference type="Proteomes" id="UP001165492">
    <property type="component" value="Unassembled WGS sequence"/>
</dbReference>
<sequence length="45" mass="5257">MEQKSVAAKQLFTNKDLFKLFLPVIIAQIFVYRNISGKWTTFHAI</sequence>
<gene>
    <name evidence="2" type="ORF">LMF89_07140</name>
    <name evidence="3" type="ORF">LMF89_07725</name>
</gene>
<keyword evidence="1" id="KW-0472">Membrane</keyword>
<evidence type="ECO:0000313" key="3">
    <source>
        <dbReference type="EMBL" id="MCC5465251.1"/>
    </source>
</evidence>
<organism evidence="2 4">
    <name type="scientific">Pelosinus baikalensis</name>
    <dbReference type="NCBI Taxonomy" id="2892015"/>
    <lineage>
        <taxon>Bacteria</taxon>
        <taxon>Bacillati</taxon>
        <taxon>Bacillota</taxon>
        <taxon>Negativicutes</taxon>
        <taxon>Selenomonadales</taxon>
        <taxon>Sporomusaceae</taxon>
        <taxon>Pelosinus</taxon>
    </lineage>
</organism>
<reference evidence="2" key="1">
    <citation type="submission" date="2021-11" db="EMBL/GenBank/DDBJ databases">
        <title>Description of a new species Pelosinus isolated from the bottom sediments of Lake Baikal.</title>
        <authorList>
            <person name="Zakharyuk A."/>
        </authorList>
    </citation>
    <scope>NUCLEOTIDE SEQUENCE</scope>
    <source>
        <strain evidence="2">Bkl1</strain>
    </source>
</reference>
<protein>
    <submittedName>
        <fullName evidence="2">Uncharacterized protein</fullName>
    </submittedName>
</protein>
<keyword evidence="4" id="KW-1185">Reference proteome</keyword>
<proteinExistence type="predicted"/>
<dbReference type="RefSeq" id="WP_229534488.1">
    <property type="nucleotide sequence ID" value="NZ_JAJHJB010000007.1"/>
</dbReference>
<evidence type="ECO:0000313" key="4">
    <source>
        <dbReference type="Proteomes" id="UP001165492"/>
    </source>
</evidence>
<accession>A0ABS8HRF0</accession>
<comment type="caution">
    <text evidence="2">The sequence shown here is derived from an EMBL/GenBank/DDBJ whole genome shotgun (WGS) entry which is preliminary data.</text>
</comment>
<evidence type="ECO:0000256" key="1">
    <source>
        <dbReference type="SAM" id="Phobius"/>
    </source>
</evidence>
<dbReference type="EMBL" id="JAJHJB010000007">
    <property type="protein sequence ID" value="MCC5465134.1"/>
    <property type="molecule type" value="Genomic_DNA"/>
</dbReference>